<reference evidence="4" key="2">
    <citation type="submission" date="2020-02" db="EMBL/GenBank/DDBJ databases">
        <authorList>
            <person name="Gilchrist C.L.M."/>
            <person name="Chooi Y.-H."/>
        </authorList>
    </citation>
    <scope>NUCLEOTIDE SEQUENCE</scope>
    <source>
        <strain evidence="4">MST-FP2251</strain>
    </source>
</reference>
<protein>
    <recommendedName>
        <fullName evidence="3">NmrA-like domain-containing protein</fullName>
    </recommendedName>
</protein>
<dbReference type="SUPFAM" id="SSF51735">
    <property type="entry name" value="NAD(P)-binding Rossmann-fold domains"/>
    <property type="match status" value="1"/>
</dbReference>
<dbReference type="PANTHER" id="PTHR42748">
    <property type="entry name" value="NITROGEN METABOLITE REPRESSION PROTEIN NMRA FAMILY MEMBER"/>
    <property type="match status" value="1"/>
</dbReference>
<sequence>MKTIAIVGATGNQGFSVAQTFLQLRDDWNVRCITRNPSSPTAQALASQGAELRQGDLDDVSFLRSAFTGAHVIFVNTDFWGPYRATGSSTEAFEAEVRHGRNAALAASATPTLERFIYSVLGPMKKHSHGKYSNSYHWDAKATVMENIQTEQPELATKASYIILGAYATNPLFSPKWNPPLQKYQFVVPLNKEYKLPIISARDSTGAFVKALVDEPPQTRLLAYDSCLSIAETVNIWQRVTGQEADLVEVTVQTMHDQFGVPWEVLDGPAFIQEFGYTAGIEGVITPDQLARRPQTESFEEWLRKSDWEAVVSGAKQEMASVSASTS</sequence>
<dbReference type="Pfam" id="PF05368">
    <property type="entry name" value="NmrA"/>
    <property type="match status" value="1"/>
</dbReference>
<comment type="similarity">
    <text evidence="1">Belongs to the NmrA-type oxidoreductase family.</text>
</comment>
<evidence type="ECO:0000259" key="3">
    <source>
        <dbReference type="Pfam" id="PF05368"/>
    </source>
</evidence>
<dbReference type="InterPro" id="IPR008030">
    <property type="entry name" value="NmrA-like"/>
</dbReference>
<organism evidence="4 5">
    <name type="scientific">Aspergillus nanangensis</name>
    <dbReference type="NCBI Taxonomy" id="2582783"/>
    <lineage>
        <taxon>Eukaryota</taxon>
        <taxon>Fungi</taxon>
        <taxon>Dikarya</taxon>
        <taxon>Ascomycota</taxon>
        <taxon>Pezizomycotina</taxon>
        <taxon>Eurotiomycetes</taxon>
        <taxon>Eurotiomycetidae</taxon>
        <taxon>Eurotiales</taxon>
        <taxon>Aspergillaceae</taxon>
        <taxon>Aspergillus</taxon>
        <taxon>Aspergillus subgen. Circumdati</taxon>
    </lineage>
</organism>
<comment type="caution">
    <text evidence="4">The sequence shown here is derived from an EMBL/GenBank/DDBJ whole genome shotgun (WGS) entry which is preliminary data.</text>
</comment>
<dbReference type="Gene3D" id="3.40.50.720">
    <property type="entry name" value="NAD(P)-binding Rossmann-like Domain"/>
    <property type="match status" value="1"/>
</dbReference>
<dbReference type="PANTHER" id="PTHR42748:SF29">
    <property type="entry name" value="NMRA-LIKE DOMAIN-CONTAINING PROTEIN"/>
    <property type="match status" value="1"/>
</dbReference>
<proteinExistence type="inferred from homology"/>
<evidence type="ECO:0000256" key="2">
    <source>
        <dbReference type="ARBA" id="ARBA00022857"/>
    </source>
</evidence>
<dbReference type="InterPro" id="IPR036291">
    <property type="entry name" value="NAD(P)-bd_dom_sf"/>
</dbReference>
<accession>A0AAD4GTB9</accession>
<evidence type="ECO:0000313" key="4">
    <source>
        <dbReference type="EMBL" id="KAF9889379.1"/>
    </source>
</evidence>
<dbReference type="InterPro" id="IPR051164">
    <property type="entry name" value="NmrA-like_oxidored"/>
</dbReference>
<reference evidence="4" key="1">
    <citation type="journal article" date="2019" name="Beilstein J. Org. Chem.">
        <title>Nanangenines: drimane sesquiterpenoids as the dominant metabolite cohort of a novel Australian fungus, Aspergillus nanangensis.</title>
        <authorList>
            <person name="Lacey H.J."/>
            <person name="Gilchrist C.L.M."/>
            <person name="Crombie A."/>
            <person name="Kalaitzis J.A."/>
            <person name="Vuong D."/>
            <person name="Rutledge P.J."/>
            <person name="Turner P."/>
            <person name="Pitt J.I."/>
            <person name="Lacey E."/>
            <person name="Chooi Y.H."/>
            <person name="Piggott A.M."/>
        </authorList>
    </citation>
    <scope>NUCLEOTIDE SEQUENCE</scope>
    <source>
        <strain evidence="4">MST-FP2251</strain>
    </source>
</reference>
<name>A0AAD4GTB9_ASPNN</name>
<dbReference type="Gene3D" id="3.90.25.10">
    <property type="entry name" value="UDP-galactose 4-epimerase, domain 1"/>
    <property type="match status" value="1"/>
</dbReference>
<keyword evidence="5" id="KW-1185">Reference proteome</keyword>
<evidence type="ECO:0000256" key="1">
    <source>
        <dbReference type="ARBA" id="ARBA00006328"/>
    </source>
</evidence>
<feature type="domain" description="NmrA-like" evidence="3">
    <location>
        <begin position="2"/>
        <end position="303"/>
    </location>
</feature>
<evidence type="ECO:0000313" key="5">
    <source>
        <dbReference type="Proteomes" id="UP001194746"/>
    </source>
</evidence>
<keyword evidence="2" id="KW-0521">NADP</keyword>
<dbReference type="AlphaFoldDB" id="A0AAD4GTB9"/>
<dbReference type="EMBL" id="VCAU01000037">
    <property type="protein sequence ID" value="KAF9889379.1"/>
    <property type="molecule type" value="Genomic_DNA"/>
</dbReference>
<gene>
    <name evidence="4" type="ORF">FE257_007489</name>
</gene>
<dbReference type="GO" id="GO:0005634">
    <property type="term" value="C:nucleus"/>
    <property type="evidence" value="ECO:0007669"/>
    <property type="project" value="TreeGrafter"/>
</dbReference>
<dbReference type="Proteomes" id="UP001194746">
    <property type="component" value="Unassembled WGS sequence"/>
</dbReference>